<proteinExistence type="predicted"/>
<name>A0ABR6ZH64_9BURK</name>
<feature type="signal peptide" evidence="1">
    <location>
        <begin position="1"/>
        <end position="23"/>
    </location>
</feature>
<dbReference type="EMBL" id="JACOFX010000023">
    <property type="protein sequence ID" value="MBC3911074.1"/>
    <property type="molecule type" value="Genomic_DNA"/>
</dbReference>
<accession>A0ABR6ZH64</accession>
<dbReference type="RefSeq" id="WP_222616691.1">
    <property type="nucleotide sequence ID" value="NZ_JACOFX010000023.1"/>
</dbReference>
<feature type="domain" description="DUF2059" evidence="2">
    <location>
        <begin position="63"/>
        <end position="99"/>
    </location>
</feature>
<evidence type="ECO:0000256" key="1">
    <source>
        <dbReference type="SAM" id="SignalP"/>
    </source>
</evidence>
<dbReference type="Proteomes" id="UP000646911">
    <property type="component" value="Unassembled WGS sequence"/>
</dbReference>
<keyword evidence="1" id="KW-0732">Signal</keyword>
<evidence type="ECO:0000313" key="3">
    <source>
        <dbReference type="EMBL" id="MBC3911074.1"/>
    </source>
</evidence>
<gene>
    <name evidence="3" type="ORF">H8L47_26215</name>
</gene>
<reference evidence="3 4" key="1">
    <citation type="submission" date="2020-08" db="EMBL/GenBank/DDBJ databases">
        <title>Novel species isolated from subtropical streams in China.</title>
        <authorList>
            <person name="Lu H."/>
        </authorList>
    </citation>
    <scope>NUCLEOTIDE SEQUENCE [LARGE SCALE GENOMIC DNA]</scope>
    <source>
        <strain evidence="3 4">NL8W</strain>
    </source>
</reference>
<organism evidence="3 4">
    <name type="scientific">Undibacterium umbellatum</name>
    <dbReference type="NCBI Taxonomy" id="2762300"/>
    <lineage>
        <taxon>Bacteria</taxon>
        <taxon>Pseudomonadati</taxon>
        <taxon>Pseudomonadota</taxon>
        <taxon>Betaproteobacteria</taxon>
        <taxon>Burkholderiales</taxon>
        <taxon>Oxalobacteraceae</taxon>
        <taxon>Undibacterium</taxon>
    </lineage>
</organism>
<evidence type="ECO:0000313" key="4">
    <source>
        <dbReference type="Proteomes" id="UP000646911"/>
    </source>
</evidence>
<dbReference type="InterPro" id="IPR018637">
    <property type="entry name" value="DUF2059"/>
</dbReference>
<sequence length="167" mass="18543">MSKFSQLIITLILFNGTVDMASAADNVSAEATRAINASGTVRMIKATGKPETFPCIDKIWKKKFGPQMHGLYVANFTGNELRSIADFYETPLGIKYITAIETQAYNQNHPTQEKPIANFSDAEKNEIKLFYETPAGKKYLNSPEAQILTNAAIRIGFDIAITCFKPR</sequence>
<protein>
    <submittedName>
        <fullName evidence="3">DUF2059 domain-containing protein</fullName>
    </submittedName>
</protein>
<evidence type="ECO:0000259" key="2">
    <source>
        <dbReference type="Pfam" id="PF09832"/>
    </source>
</evidence>
<comment type="caution">
    <text evidence="3">The sequence shown here is derived from an EMBL/GenBank/DDBJ whole genome shotgun (WGS) entry which is preliminary data.</text>
</comment>
<feature type="chain" id="PRO_5045049884" evidence="1">
    <location>
        <begin position="24"/>
        <end position="167"/>
    </location>
</feature>
<keyword evidence="4" id="KW-1185">Reference proteome</keyword>
<dbReference type="Pfam" id="PF09832">
    <property type="entry name" value="DUF2059"/>
    <property type="match status" value="1"/>
</dbReference>